<keyword evidence="1" id="KW-1133">Transmembrane helix</keyword>
<dbReference type="STRING" id="272562.CA_C3697"/>
<dbReference type="eggNOG" id="ENOG5033UQU">
    <property type="taxonomic scope" value="Bacteria"/>
</dbReference>
<gene>
    <name evidence="2" type="ordered locus">CA_C3697</name>
</gene>
<reference evidence="2 3" key="1">
    <citation type="journal article" date="2001" name="J. Bacteriol.">
        <title>Genome sequence and comparative analysis of the solvent-producing bacterium Clostridium acetobutylicum.</title>
        <authorList>
            <person name="Nolling J."/>
            <person name="Breton G."/>
            <person name="Omelchenko M.V."/>
            <person name="Makarova K.S."/>
            <person name="Zeng Q."/>
            <person name="Gibson R."/>
            <person name="Lee H.M."/>
            <person name="Dubois J."/>
            <person name="Qiu D."/>
            <person name="Hitti J."/>
            <person name="Wolf Y.I."/>
            <person name="Tatusov R.L."/>
            <person name="Sabathe F."/>
            <person name="Doucette-Stamm L."/>
            <person name="Soucaille P."/>
            <person name="Daly M.J."/>
            <person name="Bennett G.N."/>
            <person name="Koonin E.V."/>
            <person name="Smith D.R."/>
        </authorList>
    </citation>
    <scope>NUCLEOTIDE SEQUENCE [LARGE SCALE GENOMIC DNA]</scope>
    <source>
        <strain evidence="3">ATCC 824 / DSM 792 / JCM 1419 / LMG 5710 / VKM B-1787</strain>
    </source>
</reference>
<name>Q97CZ2_CLOAB</name>
<organism evidence="2 3">
    <name type="scientific">Clostridium acetobutylicum (strain ATCC 824 / DSM 792 / JCM 1419 / IAM 19013 / LMG 5710 / NBRC 13948 / NRRL B-527 / VKM B-1787 / 2291 / W)</name>
    <dbReference type="NCBI Taxonomy" id="272562"/>
    <lineage>
        <taxon>Bacteria</taxon>
        <taxon>Bacillati</taxon>
        <taxon>Bacillota</taxon>
        <taxon>Clostridia</taxon>
        <taxon>Eubacteriales</taxon>
        <taxon>Clostridiaceae</taxon>
        <taxon>Clostridium</taxon>
    </lineage>
</organism>
<dbReference type="HOGENOM" id="CLU_2286529_0_0_9"/>
<dbReference type="Proteomes" id="UP000000814">
    <property type="component" value="Chromosome"/>
</dbReference>
<evidence type="ECO:0000256" key="1">
    <source>
        <dbReference type="SAM" id="Phobius"/>
    </source>
</evidence>
<evidence type="ECO:0000313" key="3">
    <source>
        <dbReference type="Proteomes" id="UP000000814"/>
    </source>
</evidence>
<dbReference type="OrthoDB" id="1938949at2"/>
<dbReference type="KEGG" id="cac:CA_C3697"/>
<dbReference type="AlphaFoldDB" id="Q97CZ2"/>
<dbReference type="RefSeq" id="WP_010966958.1">
    <property type="nucleotide sequence ID" value="NC_003030.1"/>
</dbReference>
<sequence length="101" mass="11024">MSKLIKCKACGKEIAKRSICSNCGKDHRNFFVRHKILTVLALLSMVIVGLLTNAYTLGQSVPVILVILAALGYFVDMVKPNKVRVSDKSTSTINADSSKLK</sequence>
<keyword evidence="1" id="KW-0812">Transmembrane</keyword>
<evidence type="ECO:0000313" key="2">
    <source>
        <dbReference type="EMBL" id="AAK81618.1"/>
    </source>
</evidence>
<feature type="transmembrane region" description="Helical" evidence="1">
    <location>
        <begin position="36"/>
        <end position="55"/>
    </location>
</feature>
<dbReference type="PATRIC" id="fig|272562.8.peg.3885"/>
<proteinExistence type="predicted"/>
<dbReference type="PIR" id="G97353">
    <property type="entry name" value="G97353"/>
</dbReference>
<accession>Q97CZ2</accession>
<protein>
    <submittedName>
        <fullName evidence="2">Uncharacterized, Zn-finger domain containing protein, YXKC B.subtilis homolog</fullName>
    </submittedName>
</protein>
<keyword evidence="1" id="KW-0472">Membrane</keyword>
<keyword evidence="3" id="KW-1185">Reference proteome</keyword>
<dbReference type="EMBL" id="AE001437">
    <property type="protein sequence ID" value="AAK81618.1"/>
    <property type="molecule type" value="Genomic_DNA"/>
</dbReference>
<dbReference type="GeneID" id="45000192"/>
<feature type="transmembrane region" description="Helical" evidence="1">
    <location>
        <begin position="61"/>
        <end position="78"/>
    </location>
</feature>